<feature type="transmembrane region" description="Helical" evidence="7">
    <location>
        <begin position="142"/>
        <end position="169"/>
    </location>
</feature>
<keyword evidence="4 7" id="KW-0812">Transmembrane</keyword>
<gene>
    <name evidence="9" type="ORF">B5K06_31590</name>
</gene>
<feature type="transmembrane region" description="Helical" evidence="7">
    <location>
        <begin position="175"/>
        <end position="193"/>
    </location>
</feature>
<proteinExistence type="inferred from homology"/>
<dbReference type="InterPro" id="IPR036938">
    <property type="entry name" value="PAP2/HPO_sf"/>
</dbReference>
<dbReference type="GO" id="GO:0005886">
    <property type="term" value="C:plasma membrane"/>
    <property type="evidence" value="ECO:0007669"/>
    <property type="project" value="UniProtKB-SubCell"/>
</dbReference>
<dbReference type="Pfam" id="PF14067">
    <property type="entry name" value="LssY_C"/>
    <property type="match status" value="1"/>
</dbReference>
<comment type="similarity">
    <text evidence="2">Belongs to the DedA family.</text>
</comment>
<evidence type="ECO:0000256" key="1">
    <source>
        <dbReference type="ARBA" id="ARBA00004651"/>
    </source>
</evidence>
<evidence type="ECO:0000256" key="3">
    <source>
        <dbReference type="ARBA" id="ARBA00022475"/>
    </source>
</evidence>
<evidence type="ECO:0000313" key="9">
    <source>
        <dbReference type="EMBL" id="RDJ03027.1"/>
    </source>
</evidence>
<dbReference type="RefSeq" id="WP_114715709.1">
    <property type="nucleotide sequence ID" value="NZ_KZ857269.1"/>
</dbReference>
<feature type="domain" description="Phosphatidic acid phosphatase type 2/haloperoxidase" evidence="8">
    <location>
        <begin position="325"/>
        <end position="436"/>
    </location>
</feature>
<dbReference type="AlphaFoldDB" id="A0A370KFB3"/>
<dbReference type="PANTHER" id="PTHR30353:SF15">
    <property type="entry name" value="INNER MEMBRANE PROTEIN YABI"/>
    <property type="match status" value="1"/>
</dbReference>
<dbReference type="CDD" id="cd03392">
    <property type="entry name" value="PAP2_like_2"/>
    <property type="match status" value="1"/>
</dbReference>
<protein>
    <recommendedName>
        <fullName evidence="8">Phosphatidic acid phosphatase type 2/haloperoxidase domain-containing protein</fullName>
    </recommendedName>
</protein>
<dbReference type="Pfam" id="PF09335">
    <property type="entry name" value="VTT_dom"/>
    <property type="match status" value="1"/>
</dbReference>
<feature type="transmembrane region" description="Helical" evidence="7">
    <location>
        <begin position="242"/>
        <end position="261"/>
    </location>
</feature>
<organism evidence="9 10">
    <name type="scientific">Rhizobium grahamii</name>
    <dbReference type="NCBI Taxonomy" id="1120045"/>
    <lineage>
        <taxon>Bacteria</taxon>
        <taxon>Pseudomonadati</taxon>
        <taxon>Pseudomonadota</taxon>
        <taxon>Alphaproteobacteria</taxon>
        <taxon>Hyphomicrobiales</taxon>
        <taxon>Rhizobiaceae</taxon>
        <taxon>Rhizobium/Agrobacterium group</taxon>
        <taxon>Rhizobium</taxon>
    </lineage>
</organism>
<feature type="transmembrane region" description="Helical" evidence="7">
    <location>
        <begin position="362"/>
        <end position="382"/>
    </location>
</feature>
<dbReference type="PANTHER" id="PTHR30353">
    <property type="entry name" value="INNER MEMBRANE PROTEIN DEDA-RELATED"/>
    <property type="match status" value="1"/>
</dbReference>
<keyword evidence="5 7" id="KW-1133">Transmembrane helix</keyword>
<feature type="transmembrane region" description="Helical" evidence="7">
    <location>
        <begin position="291"/>
        <end position="318"/>
    </location>
</feature>
<dbReference type="InterPro" id="IPR032818">
    <property type="entry name" value="DedA-like"/>
</dbReference>
<evidence type="ECO:0000313" key="10">
    <source>
        <dbReference type="Proteomes" id="UP000254939"/>
    </source>
</evidence>
<dbReference type="Proteomes" id="UP000254939">
    <property type="component" value="Unassembled WGS sequence"/>
</dbReference>
<evidence type="ECO:0000256" key="7">
    <source>
        <dbReference type="SAM" id="Phobius"/>
    </source>
</evidence>
<name>A0A370KFB3_9HYPH</name>
<evidence type="ECO:0000256" key="6">
    <source>
        <dbReference type="ARBA" id="ARBA00023136"/>
    </source>
</evidence>
<evidence type="ECO:0000256" key="4">
    <source>
        <dbReference type="ARBA" id="ARBA00022692"/>
    </source>
</evidence>
<dbReference type="InterPro" id="IPR032816">
    <property type="entry name" value="VTT_dom"/>
</dbReference>
<dbReference type="EMBL" id="NAAC01000045">
    <property type="protein sequence ID" value="RDJ03027.1"/>
    <property type="molecule type" value="Genomic_DNA"/>
</dbReference>
<comment type="subcellular location">
    <subcellularLocation>
        <location evidence="1">Cell membrane</location>
        <topology evidence="1">Multi-pass membrane protein</topology>
    </subcellularLocation>
</comment>
<evidence type="ECO:0000259" key="8">
    <source>
        <dbReference type="SMART" id="SM00014"/>
    </source>
</evidence>
<dbReference type="SMART" id="SM00014">
    <property type="entry name" value="acidPPc"/>
    <property type="match status" value="1"/>
</dbReference>
<reference evidence="9 10" key="1">
    <citation type="submission" date="2017-03" db="EMBL/GenBank/DDBJ databases">
        <title>Genome analysis of Rhizobial strains effectives or ineffectives for nitrogen fixation isolated from bean seeds.</title>
        <authorList>
            <person name="Peralta H."/>
            <person name="Aguilar-Vera A."/>
            <person name="Mora Y."/>
            <person name="Vargas-Lagunas C."/>
            <person name="Girard L."/>
            <person name="Mora J."/>
        </authorList>
    </citation>
    <scope>NUCLEOTIDE SEQUENCE [LARGE SCALE GENOMIC DNA]</scope>
    <source>
        <strain evidence="9 10">CCGM3</strain>
    </source>
</reference>
<feature type="transmembrane region" description="Helical" evidence="7">
    <location>
        <begin position="30"/>
        <end position="51"/>
    </location>
</feature>
<feature type="transmembrane region" description="Helical" evidence="7">
    <location>
        <begin position="452"/>
        <end position="470"/>
    </location>
</feature>
<sequence>MSWLKAFMALMAAHPQTAYAVVLLLALSESLPILGAVIPGTAIIVGLAALVPSGVLKLYPLLGAAFVGAVVGDGFSFWLGSRYHREITSRWPFRRYPVLIEKSETFFQRHGGKSVFLARFTPGVRAFIPLVAGMVDMRATRFYVVNILSAALWAPVHVLPGVFAGAFAASIGPSGTKLVVLVLIAGVIVWLSLRIARYAVLRAVPLIAEGTTRLRGWARRRNTLASRFALAVISPNANEPPVLLALVAVLIGASWLFLAIAEDVVSGDPLVSFDTGVFQLLQSLRTTAVDAVMIAVTELGDTVVVVAVAATVVGWLLVRRSWRTAGYLLSAVAAASLFNTIIKVTVHRLRPSADLYTGWSNFSFPSGHSTTNAALYGFVAFLACRTLPLAGRTLLALATTLFVMTVAASRIYLGAHWFSDATAGLAFATVWLSILMISYLNHRASDERTGGVLAVAVISLAVAGSANIWYHHDSDVRRYAVKTEVQIVSVDDWWNRQWQALPMWRVDLTGELEEPFMLQWAGTLGELERQLESKGWNRPANWTLAGSVSWLNPSNAIDRLPSVPRFERGKIPSLVMVKKTLQPGIGRYVLYAWRSDIDVNSEKTVPLWLVSIVEERFDKSILGLNYLTTNDEFNGLRSILEDDLDAAHMEERSWSVPSNGWDGRLILSRGG</sequence>
<feature type="transmembrane region" description="Helical" evidence="7">
    <location>
        <begin position="394"/>
        <end position="415"/>
    </location>
</feature>
<dbReference type="OrthoDB" id="9801622at2"/>
<dbReference type="Pfam" id="PF01569">
    <property type="entry name" value="PAP2"/>
    <property type="match status" value="1"/>
</dbReference>
<keyword evidence="6 7" id="KW-0472">Membrane</keyword>
<dbReference type="SUPFAM" id="SSF48317">
    <property type="entry name" value="Acid phosphatase/Vanadium-dependent haloperoxidase"/>
    <property type="match status" value="1"/>
</dbReference>
<dbReference type="InterPro" id="IPR025902">
    <property type="entry name" value="LssY-like-C_dom"/>
</dbReference>
<comment type="caution">
    <text evidence="9">The sequence shown here is derived from an EMBL/GenBank/DDBJ whole genome shotgun (WGS) entry which is preliminary data.</text>
</comment>
<feature type="transmembrane region" description="Helical" evidence="7">
    <location>
        <begin position="325"/>
        <end position="342"/>
    </location>
</feature>
<evidence type="ECO:0000256" key="5">
    <source>
        <dbReference type="ARBA" id="ARBA00022989"/>
    </source>
</evidence>
<feature type="transmembrane region" description="Helical" evidence="7">
    <location>
        <begin position="421"/>
        <end position="440"/>
    </location>
</feature>
<evidence type="ECO:0000256" key="2">
    <source>
        <dbReference type="ARBA" id="ARBA00010792"/>
    </source>
</evidence>
<feature type="transmembrane region" description="Helical" evidence="7">
    <location>
        <begin position="58"/>
        <end position="79"/>
    </location>
</feature>
<accession>A0A370KFB3</accession>
<dbReference type="Gene3D" id="1.20.144.10">
    <property type="entry name" value="Phosphatidic acid phosphatase type 2/haloperoxidase"/>
    <property type="match status" value="2"/>
</dbReference>
<dbReference type="InterPro" id="IPR000326">
    <property type="entry name" value="PAP2/HPO"/>
</dbReference>
<keyword evidence="3" id="KW-1003">Cell membrane</keyword>